<dbReference type="GO" id="GO:0008076">
    <property type="term" value="C:voltage-gated potassium channel complex"/>
    <property type="evidence" value="ECO:0007669"/>
    <property type="project" value="InterPro"/>
</dbReference>
<dbReference type="PANTHER" id="PTHR11537">
    <property type="entry name" value="VOLTAGE-GATED POTASSIUM CHANNEL"/>
    <property type="match status" value="1"/>
</dbReference>
<dbReference type="Gene3D" id="1.20.120.350">
    <property type="entry name" value="Voltage-gated potassium channels. Chain C"/>
    <property type="match status" value="1"/>
</dbReference>
<keyword evidence="3" id="KW-0633">Potassium transport</keyword>
<comment type="subcellular location">
    <subcellularLocation>
        <location evidence="1">Membrane</location>
        <topology evidence="1">Multi-pass membrane protein</topology>
    </subcellularLocation>
</comment>
<keyword evidence="10 13" id="KW-0472">Membrane</keyword>
<feature type="region of interest" description="Disordered" evidence="12">
    <location>
        <begin position="291"/>
        <end position="313"/>
    </location>
</feature>
<keyword evidence="8 13" id="KW-1133">Transmembrane helix</keyword>
<keyword evidence="11" id="KW-0407">Ion channel</keyword>
<evidence type="ECO:0000256" key="11">
    <source>
        <dbReference type="ARBA" id="ARBA00023303"/>
    </source>
</evidence>
<evidence type="ECO:0000256" key="13">
    <source>
        <dbReference type="SAM" id="Phobius"/>
    </source>
</evidence>
<evidence type="ECO:0000256" key="9">
    <source>
        <dbReference type="ARBA" id="ARBA00023065"/>
    </source>
</evidence>
<dbReference type="InterPro" id="IPR027359">
    <property type="entry name" value="Volt_channel_dom_sf"/>
</dbReference>
<dbReference type="Proteomes" id="UP000197424">
    <property type="component" value="Chromosome"/>
</dbReference>
<evidence type="ECO:0000256" key="4">
    <source>
        <dbReference type="ARBA" id="ARBA00022692"/>
    </source>
</evidence>
<evidence type="ECO:0000256" key="7">
    <source>
        <dbReference type="ARBA" id="ARBA00022958"/>
    </source>
</evidence>
<keyword evidence="2" id="KW-0813">Transport</keyword>
<dbReference type="GO" id="GO:0005249">
    <property type="term" value="F:voltage-gated potassium channel activity"/>
    <property type="evidence" value="ECO:0007669"/>
    <property type="project" value="InterPro"/>
</dbReference>
<keyword evidence="4 13" id="KW-0812">Transmembrane</keyword>
<accession>A0A248LGL4</accession>
<evidence type="ECO:0000256" key="1">
    <source>
        <dbReference type="ARBA" id="ARBA00004141"/>
    </source>
</evidence>
<dbReference type="Pfam" id="PF00520">
    <property type="entry name" value="Ion_trans"/>
    <property type="match status" value="1"/>
</dbReference>
<evidence type="ECO:0000256" key="10">
    <source>
        <dbReference type="ARBA" id="ARBA00023136"/>
    </source>
</evidence>
<keyword evidence="9" id="KW-0406">Ion transport</keyword>
<keyword evidence="7" id="KW-0630">Potassium</keyword>
<feature type="transmembrane region" description="Helical" evidence="13">
    <location>
        <begin position="145"/>
        <end position="164"/>
    </location>
</feature>
<feature type="transmembrane region" description="Helical" evidence="13">
    <location>
        <begin position="228"/>
        <end position="250"/>
    </location>
</feature>
<reference evidence="16" key="1">
    <citation type="submission" date="2017-06" db="EMBL/GenBank/DDBJ databases">
        <title>Whole genome sequence of Laribacter hongkongensis LHGZ1.</title>
        <authorList>
            <person name="Chen D."/>
            <person name="Wu H."/>
            <person name="Chen J."/>
        </authorList>
    </citation>
    <scope>NUCLEOTIDE SEQUENCE [LARGE SCALE GENOMIC DNA]</scope>
    <source>
        <strain evidence="16">LHGZ1</strain>
    </source>
</reference>
<dbReference type="GO" id="GO:0001508">
    <property type="term" value="P:action potential"/>
    <property type="evidence" value="ECO:0007669"/>
    <property type="project" value="TreeGrafter"/>
</dbReference>
<feature type="domain" description="Ion transport" evidence="14">
    <location>
        <begin position="42"/>
        <end position="254"/>
    </location>
</feature>
<sequence>MTRQNTCSTCFIRMPMSPFPARRPWQRQCYHIIFESDTRAGRLFDTCLIVAIIASLAVVMLDSVVSIHLRFASHFQILEWFFTLLFTVEYGLRLACSPRPWRYARSFYGIIDLVSILPTYAALLVPEVHFLLDVRVLRLLRIFRIFKLGHYLTASSQLTAALVACKNKIAVFLLGVTLLVIIQGTIMYVVEGPVHGFTSIPQSIYWAVVTITTVGFGDMTPKTPLGQAIASVLMVIGYGIIAVPTGIFAAEFARVPDARTHGCRICPDCHTEGHEPDARFCRRCGSVLEPDEPDEAGPADVAIMPPPATPTRR</sequence>
<dbReference type="OrthoDB" id="9799090at2"/>
<evidence type="ECO:0000256" key="3">
    <source>
        <dbReference type="ARBA" id="ARBA00022538"/>
    </source>
</evidence>
<evidence type="ECO:0000259" key="14">
    <source>
        <dbReference type="Pfam" id="PF00520"/>
    </source>
</evidence>
<evidence type="ECO:0000256" key="8">
    <source>
        <dbReference type="ARBA" id="ARBA00022989"/>
    </source>
</evidence>
<name>A0A248LGL4_9NEIS</name>
<feature type="transmembrane region" description="Helical" evidence="13">
    <location>
        <begin position="107"/>
        <end position="125"/>
    </location>
</feature>
<dbReference type="PANTHER" id="PTHR11537:SF254">
    <property type="entry name" value="POTASSIUM VOLTAGE-GATED CHANNEL PROTEIN SHAB"/>
    <property type="match status" value="1"/>
</dbReference>
<keyword evidence="6" id="KW-0851">Voltage-gated channel</keyword>
<dbReference type="InterPro" id="IPR028325">
    <property type="entry name" value="VG_K_chnl"/>
</dbReference>
<feature type="transmembrane region" description="Helical" evidence="13">
    <location>
        <begin position="171"/>
        <end position="190"/>
    </location>
</feature>
<feature type="compositionally biased region" description="Pro residues" evidence="12">
    <location>
        <begin position="304"/>
        <end position="313"/>
    </location>
</feature>
<evidence type="ECO:0000313" key="15">
    <source>
        <dbReference type="EMBL" id="ASJ23920.1"/>
    </source>
</evidence>
<dbReference type="EMBL" id="CP022115">
    <property type="protein sequence ID" value="ASJ23920.1"/>
    <property type="molecule type" value="Genomic_DNA"/>
</dbReference>
<evidence type="ECO:0000313" key="16">
    <source>
        <dbReference type="Proteomes" id="UP000197424"/>
    </source>
</evidence>
<dbReference type="SUPFAM" id="SSF81324">
    <property type="entry name" value="Voltage-gated potassium channels"/>
    <property type="match status" value="1"/>
</dbReference>
<dbReference type="AlphaFoldDB" id="A0A248LGL4"/>
<feature type="transmembrane region" description="Helical" evidence="13">
    <location>
        <begin position="48"/>
        <end position="71"/>
    </location>
</feature>
<organism evidence="15 16">
    <name type="scientific">Laribacter hongkongensis</name>
    <dbReference type="NCBI Taxonomy" id="168471"/>
    <lineage>
        <taxon>Bacteria</taxon>
        <taxon>Pseudomonadati</taxon>
        <taxon>Pseudomonadota</taxon>
        <taxon>Betaproteobacteria</taxon>
        <taxon>Neisseriales</taxon>
        <taxon>Aquaspirillaceae</taxon>
        <taxon>Laribacter</taxon>
    </lineage>
</organism>
<dbReference type="Gene3D" id="1.10.287.70">
    <property type="match status" value="1"/>
</dbReference>
<evidence type="ECO:0000256" key="12">
    <source>
        <dbReference type="SAM" id="MobiDB-lite"/>
    </source>
</evidence>
<dbReference type="PRINTS" id="PR00169">
    <property type="entry name" value="KCHANNEL"/>
</dbReference>
<protein>
    <submittedName>
        <fullName evidence="15">Putative ion transporter</fullName>
    </submittedName>
</protein>
<keyword evidence="5" id="KW-0631">Potassium channel</keyword>
<evidence type="ECO:0000256" key="6">
    <source>
        <dbReference type="ARBA" id="ARBA00022882"/>
    </source>
</evidence>
<evidence type="ECO:0000256" key="5">
    <source>
        <dbReference type="ARBA" id="ARBA00022826"/>
    </source>
</evidence>
<proteinExistence type="predicted"/>
<dbReference type="InterPro" id="IPR005821">
    <property type="entry name" value="Ion_trans_dom"/>
</dbReference>
<gene>
    <name evidence="15" type="ORF">LHGZ1_1089</name>
</gene>
<feature type="transmembrane region" description="Helical" evidence="13">
    <location>
        <begin position="77"/>
        <end position="95"/>
    </location>
</feature>
<evidence type="ECO:0000256" key="2">
    <source>
        <dbReference type="ARBA" id="ARBA00022448"/>
    </source>
</evidence>